<reference evidence="2" key="1">
    <citation type="journal article" date="2021" name="Front. Microbiol.">
        <title>Comprehensive Comparative Genomics and Phenotyping of Methylobacterium Species.</title>
        <authorList>
            <person name="Alessa O."/>
            <person name="Ogura Y."/>
            <person name="Fujitani Y."/>
            <person name="Takami H."/>
            <person name="Hayashi T."/>
            <person name="Sahin N."/>
            <person name="Tani A."/>
        </authorList>
    </citation>
    <scope>NUCLEOTIDE SEQUENCE</scope>
    <source>
        <strain evidence="2">DSM 23674</strain>
    </source>
</reference>
<reference evidence="2" key="2">
    <citation type="submission" date="2021-08" db="EMBL/GenBank/DDBJ databases">
        <authorList>
            <person name="Tani A."/>
            <person name="Ola A."/>
            <person name="Ogura Y."/>
            <person name="Katsura K."/>
            <person name="Hayashi T."/>
        </authorList>
    </citation>
    <scope>NUCLEOTIDE SEQUENCE</scope>
    <source>
        <strain evidence="2">DSM 23674</strain>
    </source>
</reference>
<dbReference type="RefSeq" id="WP_147814653.1">
    <property type="nucleotide sequence ID" value="NZ_BPRA01000012.1"/>
</dbReference>
<protein>
    <submittedName>
        <fullName evidence="2">Uncharacterized protein</fullName>
    </submittedName>
</protein>
<sequence>MRRRLGASPLILAAAVFALPALAQTTSPVVPPSPSPGRNVAATGRVMPPANPGAIKPSVADEMAKAQKAADTRNKAWDSKMRKTMGSICSGC</sequence>
<feature type="signal peptide" evidence="1">
    <location>
        <begin position="1"/>
        <end position="23"/>
    </location>
</feature>
<keyword evidence="3" id="KW-1185">Reference proteome</keyword>
<gene>
    <name evidence="2" type="ORF">EKPJFOCH_2760</name>
</gene>
<proteinExistence type="predicted"/>
<comment type="caution">
    <text evidence="2">The sequence shown here is derived from an EMBL/GenBank/DDBJ whole genome shotgun (WGS) entry which is preliminary data.</text>
</comment>
<evidence type="ECO:0000313" key="2">
    <source>
        <dbReference type="EMBL" id="GJE56259.1"/>
    </source>
</evidence>
<evidence type="ECO:0000313" key="3">
    <source>
        <dbReference type="Proteomes" id="UP001055101"/>
    </source>
</evidence>
<name>A0ABQ4TN08_9HYPH</name>
<evidence type="ECO:0000256" key="1">
    <source>
        <dbReference type="SAM" id="SignalP"/>
    </source>
</evidence>
<dbReference type="EMBL" id="BPRA01000012">
    <property type="protein sequence ID" value="GJE56259.1"/>
    <property type="molecule type" value="Genomic_DNA"/>
</dbReference>
<feature type="chain" id="PRO_5045952638" evidence="1">
    <location>
        <begin position="24"/>
        <end position="92"/>
    </location>
</feature>
<organism evidence="2 3">
    <name type="scientific">Methylobacterium thuringiense</name>
    <dbReference type="NCBI Taxonomy" id="1003091"/>
    <lineage>
        <taxon>Bacteria</taxon>
        <taxon>Pseudomonadati</taxon>
        <taxon>Pseudomonadota</taxon>
        <taxon>Alphaproteobacteria</taxon>
        <taxon>Hyphomicrobiales</taxon>
        <taxon>Methylobacteriaceae</taxon>
        <taxon>Methylobacterium</taxon>
    </lineage>
</organism>
<dbReference type="Proteomes" id="UP001055101">
    <property type="component" value="Unassembled WGS sequence"/>
</dbReference>
<accession>A0ABQ4TN08</accession>
<keyword evidence="1" id="KW-0732">Signal</keyword>